<feature type="domain" description="SET" evidence="13">
    <location>
        <begin position="573"/>
        <end position="688"/>
    </location>
</feature>
<evidence type="ECO:0000256" key="1">
    <source>
        <dbReference type="ARBA" id="ARBA00004123"/>
    </source>
</evidence>
<dbReference type="Pfam" id="PF11616">
    <property type="entry name" value="EZH2_WD-Binding"/>
    <property type="match status" value="1"/>
</dbReference>
<feature type="compositionally biased region" description="Basic and acidic residues" evidence="12">
    <location>
        <begin position="154"/>
        <end position="171"/>
    </location>
</feature>
<evidence type="ECO:0000256" key="11">
    <source>
        <dbReference type="ARBA" id="ARBA00048568"/>
    </source>
</evidence>
<evidence type="ECO:0000259" key="13">
    <source>
        <dbReference type="PROSITE" id="PS50280"/>
    </source>
</evidence>
<evidence type="ECO:0000259" key="14">
    <source>
        <dbReference type="PROSITE" id="PS51633"/>
    </source>
</evidence>
<evidence type="ECO:0000256" key="4">
    <source>
        <dbReference type="ARBA" id="ARBA00022603"/>
    </source>
</evidence>
<dbReference type="SUPFAM" id="SSF82199">
    <property type="entry name" value="SET domain"/>
    <property type="match status" value="1"/>
</dbReference>
<dbReference type="EC" id="2.1.1.356" evidence="2"/>
<organism evidence="15 16">
    <name type="scientific">Equus asinus</name>
    <name type="common">Donkey</name>
    <name type="synonym">Equus africanus asinus</name>
    <dbReference type="NCBI Taxonomy" id="9793"/>
    <lineage>
        <taxon>Eukaryota</taxon>
        <taxon>Metazoa</taxon>
        <taxon>Chordata</taxon>
        <taxon>Craniata</taxon>
        <taxon>Vertebrata</taxon>
        <taxon>Euteleostomi</taxon>
        <taxon>Mammalia</taxon>
        <taxon>Eutheria</taxon>
        <taxon>Laurasiatheria</taxon>
        <taxon>Perissodactyla</taxon>
        <taxon>Equidae</taxon>
        <taxon>Equus</taxon>
    </lineage>
</organism>
<dbReference type="InterPro" id="IPR001214">
    <property type="entry name" value="SET_dom"/>
</dbReference>
<evidence type="ECO:0000256" key="5">
    <source>
        <dbReference type="ARBA" id="ARBA00022679"/>
    </source>
</evidence>
<keyword evidence="4" id="KW-0489">Methyltransferase</keyword>
<dbReference type="InterPro" id="IPR048358">
    <property type="entry name" value="EZH1/2_MCSS"/>
</dbReference>
<dbReference type="GO" id="GO:0140951">
    <property type="term" value="F:histone H3K27 trimethyltransferase activity"/>
    <property type="evidence" value="ECO:0007669"/>
    <property type="project" value="UniProtKB-EC"/>
</dbReference>
<dbReference type="GO" id="GO:0035098">
    <property type="term" value="C:ESC/E(Z) complex"/>
    <property type="evidence" value="ECO:0007669"/>
    <property type="project" value="TreeGrafter"/>
</dbReference>
<keyword evidence="10" id="KW-0539">Nucleus</keyword>
<evidence type="ECO:0000256" key="8">
    <source>
        <dbReference type="ARBA" id="ARBA00023015"/>
    </source>
</evidence>
<sequence>MDIPNPPTSKCITYWKRKVKSEYMRLRQLKRLQANMGAKALYVANFAKVQEKTQILNEEWKKLRVQPVQLMKPVSGHPFLKKVEDETVLCNIPYMGDEVKEEDETFIEELINNYDGKVHGEEEMIPGSVLISDAVFLELVDALNQYSDEEEEGHNDTSDGKQDDGKEDLPVTRKRKRHAMEGNKKSSKKQFPNDMIFSAIASMFPENGVPDDMKERYRELTEMSDPNALPPQCTPNIDGPNAKSVQREQSLHSFHTLFCRRCFKYDCFLHPFHATPNVYKRKNKEIKIEPEPCGTDCFLLLEGAKEYAMLHNPRSKCSGRRRRRHHMVSASCSNTSASAVAETKEGDSDRDTGNDWASSSSEANSRCQTPTKQKASPAPPQLCVVEAPSEPVEWTGAEESLFRVFHGTYFNNFCSIARLLGTKTCKQVFQFAVKESLILKLPTDELMNPSQKKKRKHRLWAAHCRKIQLKKDNSSTQVYNYQPCDHPDRPCDSTCPCIMTQNFCEKFCQCNPDCQNRFPGCRCKTQCNTKQCPCYLAVRECDPDLCLTCGASEHWDCKVVSCKNCSIQRGLKKHLLLAPSDVAGWGTFIKESVQKNEFISEYCGELISQDEADRRGKVYDKYMSSFLFNLNNDFVVDATRKGNKIRFANHSVNPNCYAKVVMVNGDHRIGIFAKRAIQAGEELFFDYRYSQADALKYVGIERETDVL</sequence>
<dbReference type="SMART" id="SM00317">
    <property type="entry name" value="SET"/>
    <property type="match status" value="1"/>
</dbReference>
<comment type="subcellular location">
    <subcellularLocation>
        <location evidence="1">Nucleus</location>
    </subcellularLocation>
</comment>
<dbReference type="InterPro" id="IPR026489">
    <property type="entry name" value="CXC_dom"/>
</dbReference>
<keyword evidence="9" id="KW-0804">Transcription</keyword>
<keyword evidence="8" id="KW-0805">Transcription regulation</keyword>
<dbReference type="InterPro" id="IPR041343">
    <property type="entry name" value="PRC2_HTH_1"/>
</dbReference>
<keyword evidence="5" id="KW-0808">Transferase</keyword>
<dbReference type="SMART" id="SM00717">
    <property type="entry name" value="SANT"/>
    <property type="match status" value="2"/>
</dbReference>
<dbReference type="Pfam" id="PF18264">
    <property type="entry name" value="preSET_CXC"/>
    <property type="match status" value="1"/>
</dbReference>
<dbReference type="InterPro" id="IPR033467">
    <property type="entry name" value="Tesmin/TSO1-like_CXC"/>
</dbReference>
<dbReference type="Ensembl" id="ENSEAST00005015664.2">
    <property type="protein sequence ID" value="ENSEASP00005014418.2"/>
    <property type="gene ID" value="ENSEASG00005010032.2"/>
</dbReference>
<dbReference type="CDD" id="cd19217">
    <property type="entry name" value="SET_EZH1"/>
    <property type="match status" value="1"/>
</dbReference>
<dbReference type="GeneTree" id="ENSGT00940000156604"/>
<dbReference type="InterPro" id="IPR041355">
    <property type="entry name" value="Pre-SET_CXC"/>
</dbReference>
<dbReference type="InterPro" id="IPR044438">
    <property type="entry name" value="EZH1_SET"/>
</dbReference>
<protein>
    <recommendedName>
        <fullName evidence="2">[histone H3]-lysine(27) N-trimethyltransferase</fullName>
        <ecNumber evidence="2">2.1.1.356</ecNumber>
    </recommendedName>
</protein>
<dbReference type="Gene3D" id="2.170.270.10">
    <property type="entry name" value="SET domain"/>
    <property type="match status" value="1"/>
</dbReference>
<dbReference type="FunFam" id="2.170.270.10:FF:000001">
    <property type="entry name" value="Putative histone-lysine N-methyltransferase EZH2"/>
    <property type="match status" value="1"/>
</dbReference>
<dbReference type="Pfam" id="PF00856">
    <property type="entry name" value="SET"/>
    <property type="match status" value="1"/>
</dbReference>
<dbReference type="Pfam" id="PF21358">
    <property type="entry name" value="Ezh2_MCSS"/>
    <property type="match status" value="1"/>
</dbReference>
<reference evidence="15" key="2">
    <citation type="submission" date="2025-08" db="UniProtKB">
        <authorList>
            <consortium name="Ensembl"/>
        </authorList>
    </citation>
    <scope>IDENTIFICATION</scope>
</reference>
<feature type="domain" description="CXC" evidence="14">
    <location>
        <begin position="464"/>
        <end position="566"/>
    </location>
</feature>
<keyword evidence="16" id="KW-1185">Reference proteome</keyword>
<dbReference type="GO" id="GO:0003682">
    <property type="term" value="F:chromatin binding"/>
    <property type="evidence" value="ECO:0007669"/>
    <property type="project" value="TreeGrafter"/>
</dbReference>
<keyword evidence="7" id="KW-0156">Chromatin regulator</keyword>
<accession>A0A8C4LUE9</accession>
<evidence type="ECO:0000256" key="12">
    <source>
        <dbReference type="SAM" id="MobiDB-lite"/>
    </source>
</evidence>
<feature type="region of interest" description="Disordered" evidence="12">
    <location>
        <begin position="148"/>
        <end position="191"/>
    </location>
</feature>
<name>A0A8C4LUE9_EQUAS</name>
<evidence type="ECO:0000313" key="16">
    <source>
        <dbReference type="Proteomes" id="UP000694387"/>
    </source>
</evidence>
<dbReference type="GO" id="GO:0031507">
    <property type="term" value="P:heterochromatin formation"/>
    <property type="evidence" value="ECO:0007669"/>
    <property type="project" value="TreeGrafter"/>
</dbReference>
<evidence type="ECO:0000313" key="15">
    <source>
        <dbReference type="Ensembl" id="ENSEASP00005014418.2"/>
    </source>
</evidence>
<keyword evidence="3" id="KW-0678">Repressor</keyword>
<gene>
    <name evidence="15" type="primary">EZH1</name>
</gene>
<reference evidence="15 16" key="1">
    <citation type="journal article" date="2020" name="Nat. Commun.">
        <title>Donkey genomes provide new insights into domestication and selection for coat color.</title>
        <authorList>
            <person name="Wang"/>
            <person name="C."/>
            <person name="Li"/>
            <person name="H."/>
            <person name="Guo"/>
            <person name="Y."/>
            <person name="Huang"/>
            <person name="J."/>
            <person name="Sun"/>
            <person name="Y."/>
            <person name="Min"/>
            <person name="J."/>
            <person name="Wang"/>
            <person name="J."/>
            <person name="Fang"/>
            <person name="X."/>
            <person name="Zhao"/>
            <person name="Z."/>
            <person name="Wang"/>
            <person name="S."/>
            <person name="Zhang"/>
            <person name="Y."/>
            <person name="Liu"/>
            <person name="Q."/>
            <person name="Jiang"/>
            <person name="Q."/>
            <person name="Wang"/>
            <person name="X."/>
            <person name="Guo"/>
            <person name="Y."/>
            <person name="Yang"/>
            <person name="C."/>
            <person name="Wang"/>
            <person name="Y."/>
            <person name="Tian"/>
            <person name="F."/>
            <person name="Zhuang"/>
            <person name="G."/>
            <person name="Fan"/>
            <person name="Y."/>
            <person name="Gao"/>
            <person name="Q."/>
            <person name="Li"/>
            <person name="Y."/>
            <person name="Ju"/>
            <person name="Z."/>
            <person name="Li"/>
            <person name="J."/>
            <person name="Li"/>
            <person name="R."/>
            <person name="Hou"/>
            <person name="M."/>
            <person name="Yang"/>
            <person name="G."/>
            <person name="Liu"/>
            <person name="G."/>
            <person name="Liu"/>
            <person name="W."/>
            <person name="Guo"/>
            <person name="J."/>
            <person name="Pan"/>
            <person name="S."/>
            <person name="Fan"/>
            <person name="G."/>
            <person name="Zhang"/>
            <person name="W."/>
            <person name="Zhang"/>
            <person name="R."/>
            <person name="Yu"/>
            <person name="J."/>
            <person name="Zhang"/>
            <person name="X."/>
            <person name="Yin"/>
            <person name="Q."/>
            <person name="Ji"/>
            <person name="C."/>
            <person name="Jin"/>
            <person name="Y."/>
            <person name="Yue"/>
            <person name="G."/>
            <person name="Liu"/>
            <person name="M."/>
            <person name="Xu"/>
            <person name="J."/>
            <person name="Liu"/>
            <person name="S."/>
            <person name="Jordana"/>
            <person name="J."/>
            <person name="Noce"/>
            <person name="A."/>
            <person name="Amills"/>
            <person name="M."/>
            <person name="Wu"/>
            <person name="D.D."/>
            <person name="Li"/>
            <person name="S."/>
            <person name="Zhou"/>
            <person name="X. and Zhong"/>
            <person name="J."/>
        </authorList>
    </citation>
    <scope>NUCLEOTIDE SEQUENCE [LARGE SCALE GENOMIC DNA]</scope>
</reference>
<keyword evidence="6" id="KW-0949">S-adenosyl-L-methionine</keyword>
<dbReference type="InterPro" id="IPR046341">
    <property type="entry name" value="SET_dom_sf"/>
</dbReference>
<feature type="compositionally biased region" description="Basic and acidic residues" evidence="12">
    <location>
        <begin position="342"/>
        <end position="353"/>
    </location>
</feature>
<evidence type="ECO:0000256" key="9">
    <source>
        <dbReference type="ARBA" id="ARBA00023163"/>
    </source>
</evidence>
<dbReference type="CDD" id="cd00167">
    <property type="entry name" value="SANT"/>
    <property type="match status" value="1"/>
</dbReference>
<dbReference type="PANTHER" id="PTHR45747">
    <property type="entry name" value="HISTONE-LYSINE N-METHYLTRANSFERASE E(Z)"/>
    <property type="match status" value="1"/>
</dbReference>
<dbReference type="PROSITE" id="PS51633">
    <property type="entry name" value="CXC"/>
    <property type="match status" value="1"/>
</dbReference>
<dbReference type="PROSITE" id="PS50280">
    <property type="entry name" value="SET"/>
    <property type="match status" value="1"/>
</dbReference>
<proteinExistence type="predicted"/>
<evidence type="ECO:0000256" key="10">
    <source>
        <dbReference type="ARBA" id="ARBA00023242"/>
    </source>
</evidence>
<dbReference type="GO" id="GO:0032259">
    <property type="term" value="P:methylation"/>
    <property type="evidence" value="ECO:0007669"/>
    <property type="project" value="UniProtKB-KW"/>
</dbReference>
<evidence type="ECO:0000256" key="2">
    <source>
        <dbReference type="ARBA" id="ARBA00012186"/>
    </source>
</evidence>
<comment type="catalytic activity">
    <reaction evidence="11">
        <text>L-lysyl(27)-[histone H3] + 3 S-adenosyl-L-methionine = N(6),N(6),N(6)-trimethyl-L-lysyl(27)-[histone H3] + 3 S-adenosyl-L-homocysteine + 3 H(+)</text>
        <dbReference type="Rhea" id="RHEA:60292"/>
        <dbReference type="Rhea" id="RHEA-COMP:15535"/>
        <dbReference type="Rhea" id="RHEA-COMP:15548"/>
        <dbReference type="ChEBI" id="CHEBI:15378"/>
        <dbReference type="ChEBI" id="CHEBI:29969"/>
        <dbReference type="ChEBI" id="CHEBI:57856"/>
        <dbReference type="ChEBI" id="CHEBI:59789"/>
        <dbReference type="ChEBI" id="CHEBI:61961"/>
        <dbReference type="EC" id="2.1.1.356"/>
    </reaction>
</comment>
<evidence type="ECO:0000256" key="7">
    <source>
        <dbReference type="ARBA" id="ARBA00022853"/>
    </source>
</evidence>
<feature type="compositionally biased region" description="Polar residues" evidence="12">
    <location>
        <begin position="355"/>
        <end position="374"/>
    </location>
</feature>
<dbReference type="SMART" id="SM01114">
    <property type="entry name" value="CXC"/>
    <property type="match status" value="1"/>
</dbReference>
<evidence type="ECO:0000256" key="3">
    <source>
        <dbReference type="ARBA" id="ARBA00022491"/>
    </source>
</evidence>
<dbReference type="Proteomes" id="UP000694387">
    <property type="component" value="Chromosome 13"/>
</dbReference>
<dbReference type="InterPro" id="IPR045318">
    <property type="entry name" value="EZH1/2-like"/>
</dbReference>
<feature type="region of interest" description="Disordered" evidence="12">
    <location>
        <begin position="328"/>
        <end position="381"/>
    </location>
</feature>
<dbReference type="InterPro" id="IPR021654">
    <property type="entry name" value="EZH1/EZH2"/>
</dbReference>
<dbReference type="AlphaFoldDB" id="A0A8C4LUE9"/>
<dbReference type="Pfam" id="PF18118">
    <property type="entry name" value="PRC2_HTH_1"/>
    <property type="match status" value="1"/>
</dbReference>
<dbReference type="PANTHER" id="PTHR45747:SF1">
    <property type="entry name" value="HISTONE-LYSINE N-METHYLTRANSFERASE EZH1"/>
    <property type="match status" value="1"/>
</dbReference>
<reference evidence="15" key="3">
    <citation type="submission" date="2025-09" db="UniProtKB">
        <authorList>
            <consortium name="Ensembl"/>
        </authorList>
    </citation>
    <scope>IDENTIFICATION</scope>
</reference>
<evidence type="ECO:0000256" key="6">
    <source>
        <dbReference type="ARBA" id="ARBA00022691"/>
    </source>
</evidence>
<dbReference type="InterPro" id="IPR001005">
    <property type="entry name" value="SANT/Myb"/>
</dbReference>